<evidence type="ECO:0000313" key="1">
    <source>
        <dbReference type="EMBL" id="GAI02348.1"/>
    </source>
</evidence>
<protein>
    <submittedName>
        <fullName evidence="1">Uncharacterized protein</fullName>
    </submittedName>
</protein>
<feature type="non-terminal residue" evidence="1">
    <location>
        <position position="73"/>
    </location>
</feature>
<reference evidence="1" key="1">
    <citation type="journal article" date="2014" name="Front. Microbiol.">
        <title>High frequency of phylogenetically diverse reductive dehalogenase-homologous genes in deep subseafloor sedimentary metagenomes.</title>
        <authorList>
            <person name="Kawai M."/>
            <person name="Futagami T."/>
            <person name="Toyoda A."/>
            <person name="Takaki Y."/>
            <person name="Nishi S."/>
            <person name="Hori S."/>
            <person name="Arai W."/>
            <person name="Tsubouchi T."/>
            <person name="Morono Y."/>
            <person name="Uchiyama I."/>
            <person name="Ito T."/>
            <person name="Fujiyama A."/>
            <person name="Inagaki F."/>
            <person name="Takami H."/>
        </authorList>
    </citation>
    <scope>NUCLEOTIDE SEQUENCE</scope>
    <source>
        <strain evidence="1">Expedition CK06-06</strain>
    </source>
</reference>
<proteinExistence type="predicted"/>
<gene>
    <name evidence="1" type="ORF">S06H3_22641</name>
</gene>
<comment type="caution">
    <text evidence="1">The sequence shown here is derived from an EMBL/GenBank/DDBJ whole genome shotgun (WGS) entry which is preliminary data.</text>
</comment>
<dbReference type="AlphaFoldDB" id="X1K6Z7"/>
<dbReference type="EMBL" id="BARV01012142">
    <property type="protein sequence ID" value="GAI02348.1"/>
    <property type="molecule type" value="Genomic_DNA"/>
</dbReference>
<sequence length="73" mass="8142">MGNQANAYGNGYLMDMVKQKLASGWTQLLAIFHLGEPGGVYMIRQNDCCSYHRTRQSTTTSLIDASDELVTLR</sequence>
<name>X1K6Z7_9ZZZZ</name>
<organism evidence="1">
    <name type="scientific">marine sediment metagenome</name>
    <dbReference type="NCBI Taxonomy" id="412755"/>
    <lineage>
        <taxon>unclassified sequences</taxon>
        <taxon>metagenomes</taxon>
        <taxon>ecological metagenomes</taxon>
    </lineage>
</organism>
<accession>X1K6Z7</accession>